<feature type="region of interest" description="Disordered" evidence="1">
    <location>
        <begin position="1"/>
        <end position="35"/>
    </location>
</feature>
<evidence type="ECO:0000256" key="1">
    <source>
        <dbReference type="SAM" id="MobiDB-lite"/>
    </source>
</evidence>
<proteinExistence type="predicted"/>
<reference evidence="2" key="1">
    <citation type="submission" date="2022-03" db="EMBL/GenBank/DDBJ databases">
        <authorList>
            <person name="Lindestad O."/>
        </authorList>
    </citation>
    <scope>NUCLEOTIDE SEQUENCE</scope>
</reference>
<protein>
    <submittedName>
        <fullName evidence="2">Jg8151 protein</fullName>
    </submittedName>
</protein>
<gene>
    <name evidence="2" type="primary">jg8151</name>
    <name evidence="2" type="ORF">PAEG_LOCUS26539</name>
</gene>
<comment type="caution">
    <text evidence="2">The sequence shown here is derived from an EMBL/GenBank/DDBJ whole genome shotgun (WGS) entry which is preliminary data.</text>
</comment>
<accession>A0A8S4SLI8</accession>
<dbReference type="AlphaFoldDB" id="A0A8S4SLI8"/>
<keyword evidence="3" id="KW-1185">Reference proteome</keyword>
<feature type="compositionally biased region" description="Basic residues" evidence="1">
    <location>
        <begin position="23"/>
        <end position="33"/>
    </location>
</feature>
<dbReference type="EMBL" id="CAKXAJ010026420">
    <property type="protein sequence ID" value="CAH2268144.1"/>
    <property type="molecule type" value="Genomic_DNA"/>
</dbReference>
<dbReference type="Proteomes" id="UP000838756">
    <property type="component" value="Unassembled WGS sequence"/>
</dbReference>
<evidence type="ECO:0000313" key="2">
    <source>
        <dbReference type="EMBL" id="CAH2268144.1"/>
    </source>
</evidence>
<evidence type="ECO:0000313" key="3">
    <source>
        <dbReference type="Proteomes" id="UP000838756"/>
    </source>
</evidence>
<name>A0A8S4SLI8_9NEOP</name>
<organism evidence="2 3">
    <name type="scientific">Pararge aegeria aegeria</name>
    <dbReference type="NCBI Taxonomy" id="348720"/>
    <lineage>
        <taxon>Eukaryota</taxon>
        <taxon>Metazoa</taxon>
        <taxon>Ecdysozoa</taxon>
        <taxon>Arthropoda</taxon>
        <taxon>Hexapoda</taxon>
        <taxon>Insecta</taxon>
        <taxon>Pterygota</taxon>
        <taxon>Neoptera</taxon>
        <taxon>Endopterygota</taxon>
        <taxon>Lepidoptera</taxon>
        <taxon>Glossata</taxon>
        <taxon>Ditrysia</taxon>
        <taxon>Papilionoidea</taxon>
        <taxon>Nymphalidae</taxon>
        <taxon>Satyrinae</taxon>
        <taxon>Satyrini</taxon>
        <taxon>Parargina</taxon>
        <taxon>Pararge</taxon>
    </lineage>
</organism>
<sequence>MKKPVAYSLPPLKEKPKAGAALRGRRSRTTRTRRSADAVVAVSSAREPDVVVDAVDMAYIAGRCSENPIDL</sequence>